<feature type="compositionally biased region" description="Low complexity" evidence="2">
    <location>
        <begin position="293"/>
        <end position="307"/>
    </location>
</feature>
<evidence type="ECO:0000313" key="3">
    <source>
        <dbReference type="EMBL" id="CAH2315941.1"/>
    </source>
</evidence>
<dbReference type="AlphaFoldDB" id="A0AAD1T3D2"/>
<gene>
    <name evidence="3" type="ORF">PECUL_23A013592</name>
</gene>
<dbReference type="Proteomes" id="UP001295444">
    <property type="component" value="Chromosome 09"/>
</dbReference>
<feature type="compositionally biased region" description="Polar residues" evidence="2">
    <location>
        <begin position="62"/>
        <end position="71"/>
    </location>
</feature>
<accession>A0AAD1T3D2</accession>
<feature type="coiled-coil region" evidence="1">
    <location>
        <begin position="98"/>
        <end position="174"/>
    </location>
</feature>
<evidence type="ECO:0000256" key="1">
    <source>
        <dbReference type="SAM" id="Coils"/>
    </source>
</evidence>
<proteinExistence type="predicted"/>
<feature type="region of interest" description="Disordered" evidence="2">
    <location>
        <begin position="251"/>
        <end position="342"/>
    </location>
</feature>
<dbReference type="EMBL" id="OW240920">
    <property type="protein sequence ID" value="CAH2315941.1"/>
    <property type="molecule type" value="Genomic_DNA"/>
</dbReference>
<protein>
    <submittedName>
        <fullName evidence="3">Uncharacterized protein</fullName>
    </submittedName>
</protein>
<organism evidence="3 4">
    <name type="scientific">Pelobates cultripes</name>
    <name type="common">Western spadefoot toad</name>
    <dbReference type="NCBI Taxonomy" id="61616"/>
    <lineage>
        <taxon>Eukaryota</taxon>
        <taxon>Metazoa</taxon>
        <taxon>Chordata</taxon>
        <taxon>Craniata</taxon>
        <taxon>Vertebrata</taxon>
        <taxon>Euteleostomi</taxon>
        <taxon>Amphibia</taxon>
        <taxon>Batrachia</taxon>
        <taxon>Anura</taxon>
        <taxon>Pelobatoidea</taxon>
        <taxon>Pelobatidae</taxon>
        <taxon>Pelobates</taxon>
    </lineage>
</organism>
<evidence type="ECO:0000313" key="4">
    <source>
        <dbReference type="Proteomes" id="UP001295444"/>
    </source>
</evidence>
<keyword evidence="1" id="KW-0175">Coiled coil</keyword>
<feature type="region of interest" description="Disordered" evidence="2">
    <location>
        <begin position="1"/>
        <end position="71"/>
    </location>
</feature>
<sequence>MGRTRKQSDPTGTPRPSGREGEHSIRSYLQAATRARSPQREEEAASQELDSFPSTPARMSPVPSNMSESQLPQEGEWKAILPNLLTKADFEALSDRLGRVVREEVAQLRADLANMEARMSVAESETRSLRTDLEQTNLAVANQEADTANLTTWIDDLDNRGRRLNLRIRGMREEGPTEHVPDALLRLFTQVLGGQQLPRLCIVRAHRALRPPKRINIPRFIKVHLAGQKGPTPGNIRSTTGRNTVQMGLPIFPIGQTRPRSTGGKETRRPPRFPPSHGPPAASSSRLAGKIVSPTSARTTTTTQARPRSPKTPATTPQGLESGPGKARAGALMDCHSEKQDS</sequence>
<evidence type="ECO:0000256" key="2">
    <source>
        <dbReference type="SAM" id="MobiDB-lite"/>
    </source>
</evidence>
<keyword evidence="4" id="KW-1185">Reference proteome</keyword>
<reference evidence="3" key="1">
    <citation type="submission" date="2022-03" db="EMBL/GenBank/DDBJ databases">
        <authorList>
            <person name="Alioto T."/>
            <person name="Alioto T."/>
            <person name="Gomez Garrido J."/>
        </authorList>
    </citation>
    <scope>NUCLEOTIDE SEQUENCE</scope>
</reference>
<name>A0AAD1T3D2_PELCU</name>